<comment type="similarity">
    <text evidence="1">Belongs to the SNAP-25 family.</text>
</comment>
<evidence type="ECO:0000259" key="4">
    <source>
        <dbReference type="PROSITE" id="PS50192"/>
    </source>
</evidence>
<dbReference type="eggNOG" id="KOG3065">
    <property type="taxonomic scope" value="Eukaryota"/>
</dbReference>
<protein>
    <recommendedName>
        <fullName evidence="4">t-SNARE coiled-coil homology domain-containing protein</fullName>
    </recommendedName>
</protein>
<dbReference type="GO" id="GO:0006887">
    <property type="term" value="P:exocytosis"/>
    <property type="evidence" value="ECO:0007669"/>
    <property type="project" value="TreeGrafter"/>
</dbReference>
<feature type="region of interest" description="Disordered" evidence="3">
    <location>
        <begin position="233"/>
        <end position="412"/>
    </location>
</feature>
<evidence type="ECO:0000256" key="2">
    <source>
        <dbReference type="SAM" id="Coils"/>
    </source>
</evidence>
<keyword evidence="6" id="KW-1185">Reference proteome</keyword>
<dbReference type="KEGG" id="vpo:Kpol_1032p63"/>
<name>A7TH17_VANPO</name>
<dbReference type="PhylomeDB" id="A7TH17"/>
<feature type="compositionally biased region" description="Polar residues" evidence="3">
    <location>
        <begin position="441"/>
        <end position="460"/>
    </location>
</feature>
<feature type="compositionally biased region" description="Polar residues" evidence="3">
    <location>
        <begin position="380"/>
        <end position="397"/>
    </location>
</feature>
<feature type="compositionally biased region" description="Low complexity" evidence="3">
    <location>
        <begin position="79"/>
        <end position="93"/>
    </location>
</feature>
<evidence type="ECO:0000313" key="6">
    <source>
        <dbReference type="Proteomes" id="UP000000267"/>
    </source>
</evidence>
<feature type="compositionally biased region" description="Polar residues" evidence="3">
    <location>
        <begin position="110"/>
        <end position="119"/>
    </location>
</feature>
<dbReference type="CDD" id="cd15886">
    <property type="entry name" value="SNARE_SEC9N"/>
    <property type="match status" value="1"/>
</dbReference>
<evidence type="ECO:0000256" key="3">
    <source>
        <dbReference type="SAM" id="MobiDB-lite"/>
    </source>
</evidence>
<dbReference type="GO" id="GO:0005484">
    <property type="term" value="F:SNAP receptor activity"/>
    <property type="evidence" value="ECO:0007669"/>
    <property type="project" value="TreeGrafter"/>
</dbReference>
<dbReference type="OrthoDB" id="18679at2759"/>
<gene>
    <name evidence="5" type="ORF">Kpol_1032p63</name>
</gene>
<dbReference type="CDD" id="cd15857">
    <property type="entry name" value="SNARE_SEC9C"/>
    <property type="match status" value="1"/>
</dbReference>
<dbReference type="InterPro" id="IPR000727">
    <property type="entry name" value="T_SNARE_dom"/>
</dbReference>
<accession>A7TH17</accession>
<keyword evidence="2" id="KW-0175">Coiled coil</keyword>
<evidence type="ECO:0000313" key="5">
    <source>
        <dbReference type="EMBL" id="EDO18469.1"/>
    </source>
</evidence>
<dbReference type="HOGENOM" id="CLU_020823_1_0_1"/>
<dbReference type="SMART" id="SM00397">
    <property type="entry name" value="t_SNARE"/>
    <property type="match status" value="2"/>
</dbReference>
<feature type="domain" description="T-SNARE coiled-coil homology" evidence="4">
    <location>
        <begin position="605"/>
        <end position="667"/>
    </location>
</feature>
<dbReference type="GO" id="GO:0019905">
    <property type="term" value="F:syntaxin binding"/>
    <property type="evidence" value="ECO:0007669"/>
    <property type="project" value="TreeGrafter"/>
</dbReference>
<dbReference type="Proteomes" id="UP000000267">
    <property type="component" value="Unassembled WGS sequence"/>
</dbReference>
<proteinExistence type="inferred from homology"/>
<dbReference type="RefSeq" id="XP_001646327.1">
    <property type="nucleotide sequence ID" value="XM_001646277.1"/>
</dbReference>
<sequence length="822" mass="93480">MGIKKLFRFRPPPEDTKEKNRDNLMELGIATKNPNRKKKELFTAYGQYARDREFDKFYAPEGYEQYAYPQNEEGDLNKSPLDSDASPSTSPTTKKNKFFRTPKLFHDKSQSNIESNDVDLNSAPYDPYNINQTPNSPSDDVYANFQRSLDSQSNPYSQNHYTHRSTLSDPYANSTDHYNTPSPYDGLTRFNDVGDSYNNRLENSGIPHNGAPNLKKSLSERIAPSRMDNLISSPISGFSHRFSVSTPDTQYSSGDEKNYKNELDHQPHCPKKNPYTGMQASHFGVNPTNPYSRRSQSFKSNLDEPAKGQTHYLSTPTQSSFQSPAQSSFQSPAQSSFQSPAQSSFQSPAQSLFQSPAQSSFQSPAQSSFQSPAQAPVGTHIQSPMPSPAPISTQPITSRHPIPPIPPKSPLRMQRNLSMSKRSIATEQDLDDDLNAEPRSNEFSPVSNGTRDIETSLTGNINNNDTELDLNESACDIKDNLSTMINETKDYVLNGNKYDMLDDLNEVNENHISNIPDIVVAPTTTRSPIQPNFNDAYQSQQVLMEEEQAQLDTYTDFNADASNNYGTNMEQNRGFRTFEEIQREEEERQKQEEEEEVDEIKQEIRFTKQSSLASTRNTLKMAREAELAGMNTIGMLGHQSEKLNNIQTNLDIMKAQTEVAGEHVDKLRNLNRSILAVHVKNPFNSKRKRMEREEELKSRKMEQQYMQEHNNNVLSTSTARIEGILSLNNDESSVREKYKRKEILERAKKYQFENDEEDDAIEVEIDRNLDSIQQVSHRLKKLAIAAGEEVDDQNNRVKQIETDTDMLDIDLHLQTTKLSYIR</sequence>
<dbReference type="GO" id="GO:0031201">
    <property type="term" value="C:SNARE complex"/>
    <property type="evidence" value="ECO:0007669"/>
    <property type="project" value="TreeGrafter"/>
</dbReference>
<dbReference type="EMBL" id="DS480389">
    <property type="protein sequence ID" value="EDO18469.1"/>
    <property type="molecule type" value="Genomic_DNA"/>
</dbReference>
<feature type="compositionally biased region" description="Polar residues" evidence="3">
    <location>
        <begin position="129"/>
        <end position="138"/>
    </location>
</feature>
<dbReference type="InParanoid" id="A7TH17"/>
<dbReference type="PANTHER" id="PTHR19305">
    <property type="entry name" value="SYNAPTOSOMAL ASSOCIATED PROTEIN"/>
    <property type="match status" value="1"/>
</dbReference>
<feature type="compositionally biased region" description="Polar residues" evidence="3">
    <location>
        <begin position="145"/>
        <end position="182"/>
    </location>
</feature>
<dbReference type="GO" id="GO:0005886">
    <property type="term" value="C:plasma membrane"/>
    <property type="evidence" value="ECO:0007669"/>
    <property type="project" value="TreeGrafter"/>
</dbReference>
<feature type="compositionally biased region" description="Basic and acidic residues" evidence="3">
    <location>
        <begin position="254"/>
        <end position="267"/>
    </location>
</feature>
<feature type="compositionally biased region" description="Low complexity" evidence="3">
    <location>
        <begin position="318"/>
        <end position="376"/>
    </location>
</feature>
<feature type="coiled-coil region" evidence="2">
    <location>
        <begin position="576"/>
        <end position="610"/>
    </location>
</feature>
<dbReference type="AlphaFoldDB" id="A7TH17"/>
<dbReference type="SUPFAM" id="SSF58038">
    <property type="entry name" value="SNARE fusion complex"/>
    <property type="match status" value="2"/>
</dbReference>
<evidence type="ECO:0000256" key="1">
    <source>
        <dbReference type="ARBA" id="ARBA00009480"/>
    </source>
</evidence>
<dbReference type="GO" id="GO:0006906">
    <property type="term" value="P:vesicle fusion"/>
    <property type="evidence" value="ECO:0007669"/>
    <property type="project" value="TreeGrafter"/>
</dbReference>
<feature type="compositionally biased region" description="Basic and acidic residues" evidence="3">
    <location>
        <begin position="11"/>
        <end position="23"/>
    </location>
</feature>
<feature type="region of interest" description="Disordered" evidence="3">
    <location>
        <begin position="61"/>
        <end position="184"/>
    </location>
</feature>
<dbReference type="STRING" id="436907.A7TH17"/>
<feature type="compositionally biased region" description="Polar residues" evidence="3">
    <location>
        <begin position="286"/>
        <end position="300"/>
    </location>
</feature>
<reference evidence="5 6" key="1">
    <citation type="journal article" date="2007" name="Proc. Natl. Acad. Sci. U.S.A.">
        <title>Independent sorting-out of thousands of duplicated gene pairs in two yeast species descended from a whole-genome duplication.</title>
        <authorList>
            <person name="Scannell D.R."/>
            <person name="Frank A.C."/>
            <person name="Conant G.C."/>
            <person name="Byrne K.P."/>
            <person name="Woolfit M."/>
            <person name="Wolfe K.H."/>
        </authorList>
    </citation>
    <scope>NUCLEOTIDE SEQUENCE [LARGE SCALE GENOMIC DNA]</scope>
    <source>
        <strain evidence="6">ATCC 22028 / DSM 70294 / BCRC 21397 / CBS 2163 / NBRC 10782 / NRRL Y-8283 / UCD 57-17</strain>
    </source>
</reference>
<feature type="region of interest" description="Disordered" evidence="3">
    <location>
        <begin position="1"/>
        <end position="23"/>
    </location>
</feature>
<dbReference type="PANTHER" id="PTHR19305:SF9">
    <property type="entry name" value="SYNAPTOSOMAL-ASSOCIATED PROTEIN 29"/>
    <property type="match status" value="1"/>
</dbReference>
<feature type="region of interest" description="Disordered" evidence="3">
    <location>
        <begin position="425"/>
        <end position="460"/>
    </location>
</feature>
<organism evidence="6">
    <name type="scientific">Vanderwaltozyma polyspora (strain ATCC 22028 / DSM 70294 / BCRC 21397 / CBS 2163 / NBRC 10782 / NRRL Y-8283 / UCD 57-17)</name>
    <name type="common">Kluyveromyces polysporus</name>
    <dbReference type="NCBI Taxonomy" id="436907"/>
    <lineage>
        <taxon>Eukaryota</taxon>
        <taxon>Fungi</taxon>
        <taxon>Dikarya</taxon>
        <taxon>Ascomycota</taxon>
        <taxon>Saccharomycotina</taxon>
        <taxon>Saccharomycetes</taxon>
        <taxon>Saccharomycetales</taxon>
        <taxon>Saccharomycetaceae</taxon>
        <taxon>Vanderwaltozyma</taxon>
    </lineage>
</organism>
<dbReference type="GeneID" id="5546756"/>
<dbReference type="PROSITE" id="PS50192">
    <property type="entry name" value="T_SNARE"/>
    <property type="match status" value="2"/>
</dbReference>
<feature type="domain" description="T-SNARE coiled-coil homology" evidence="4">
    <location>
        <begin position="759"/>
        <end position="821"/>
    </location>
</feature>
<feature type="compositionally biased region" description="Polar residues" evidence="3">
    <location>
        <begin position="233"/>
        <end position="253"/>
    </location>
</feature>
<dbReference type="Gene3D" id="1.20.5.110">
    <property type="match status" value="2"/>
</dbReference>